<dbReference type="EnsemblMetazoa" id="AFAF008579-RA">
    <property type="protein sequence ID" value="AFAF008579-PA"/>
    <property type="gene ID" value="AFAF008579"/>
</dbReference>
<comment type="similarity">
    <text evidence="5">Belongs to the lariat debranching enzyme family.</text>
</comment>
<organism evidence="16 17">
    <name type="scientific">Anopheles farauti</name>
    <dbReference type="NCBI Taxonomy" id="69004"/>
    <lineage>
        <taxon>Eukaryota</taxon>
        <taxon>Metazoa</taxon>
        <taxon>Ecdysozoa</taxon>
        <taxon>Arthropoda</taxon>
        <taxon>Hexapoda</taxon>
        <taxon>Insecta</taxon>
        <taxon>Pterygota</taxon>
        <taxon>Neoptera</taxon>
        <taxon>Endopterygota</taxon>
        <taxon>Diptera</taxon>
        <taxon>Nematocera</taxon>
        <taxon>Culicoidea</taxon>
        <taxon>Culicidae</taxon>
        <taxon>Anophelinae</taxon>
        <taxon>Anopheles</taxon>
    </lineage>
</organism>
<dbReference type="GO" id="GO:0008419">
    <property type="term" value="F:RNA lariat debranching enzyme activity"/>
    <property type="evidence" value="ECO:0007669"/>
    <property type="project" value="TreeGrafter"/>
</dbReference>
<evidence type="ECO:0000256" key="10">
    <source>
        <dbReference type="ARBA" id="ARBA00023004"/>
    </source>
</evidence>
<dbReference type="PANTHER" id="PTHR12849">
    <property type="entry name" value="RNA LARIAT DEBRANCHING ENZYME"/>
    <property type="match status" value="1"/>
</dbReference>
<dbReference type="PANTHER" id="PTHR12849:SF0">
    <property type="entry name" value="LARIAT DEBRANCHING ENZYME"/>
    <property type="match status" value="1"/>
</dbReference>
<dbReference type="InterPro" id="IPR007708">
    <property type="entry name" value="DBR1_C"/>
</dbReference>
<dbReference type="SUPFAM" id="SSF56300">
    <property type="entry name" value="Metallo-dependent phosphatases"/>
    <property type="match status" value="1"/>
</dbReference>
<comment type="subcellular location">
    <subcellularLocation>
        <location evidence="4">Nucleus</location>
    </subcellularLocation>
</comment>
<protein>
    <recommendedName>
        <fullName evidence="15">Lariat debranching enzyme C-terminal domain-containing protein</fullName>
    </recommendedName>
</protein>
<accession>A0A182QEL4</accession>
<name>A0A182QEL4_9DIPT</name>
<dbReference type="GO" id="GO:0046872">
    <property type="term" value="F:metal ion binding"/>
    <property type="evidence" value="ECO:0007669"/>
    <property type="project" value="UniProtKB-KW"/>
</dbReference>
<evidence type="ECO:0000256" key="9">
    <source>
        <dbReference type="ARBA" id="ARBA00022833"/>
    </source>
</evidence>
<feature type="region of interest" description="Disordered" evidence="14">
    <location>
        <begin position="452"/>
        <end position="579"/>
    </location>
</feature>
<dbReference type="FunFam" id="3.60.21.10:FF:000035">
    <property type="entry name" value="Lariat debranching enzyme"/>
    <property type="match status" value="1"/>
</dbReference>
<dbReference type="AlphaFoldDB" id="A0A182QEL4"/>
<dbReference type="Proteomes" id="UP000075886">
    <property type="component" value="Unassembled WGS sequence"/>
</dbReference>
<dbReference type="Pfam" id="PF00149">
    <property type="entry name" value="Metallophos"/>
    <property type="match status" value="1"/>
</dbReference>
<dbReference type="CDD" id="cd00844">
    <property type="entry name" value="MPP_Dbr1_N"/>
    <property type="match status" value="1"/>
</dbReference>
<evidence type="ECO:0000256" key="4">
    <source>
        <dbReference type="ARBA" id="ARBA00004123"/>
    </source>
</evidence>
<feature type="domain" description="Lariat debranching enzyme C-terminal" evidence="15">
    <location>
        <begin position="236"/>
        <end position="392"/>
    </location>
</feature>
<evidence type="ECO:0000256" key="1">
    <source>
        <dbReference type="ARBA" id="ARBA00001936"/>
    </source>
</evidence>
<keyword evidence="10" id="KW-0408">Iron</keyword>
<dbReference type="GO" id="GO:0005634">
    <property type="term" value="C:nucleus"/>
    <property type="evidence" value="ECO:0007669"/>
    <property type="project" value="UniProtKB-SubCell"/>
</dbReference>
<comment type="function">
    <text evidence="13">Cleaves the 2'-5' phosphodiester linkage at the branch point of lariat intron pre-mRNAs after splicing and converts them into linear molecules that are subsequently degraded. It thereby facilitates ribonucleotide turnover.</text>
</comment>
<evidence type="ECO:0000256" key="8">
    <source>
        <dbReference type="ARBA" id="ARBA00022801"/>
    </source>
</evidence>
<dbReference type="InterPro" id="IPR004843">
    <property type="entry name" value="Calcineurin-like_PHP"/>
</dbReference>
<evidence type="ECO:0000256" key="14">
    <source>
        <dbReference type="SAM" id="MobiDB-lite"/>
    </source>
</evidence>
<evidence type="ECO:0000256" key="6">
    <source>
        <dbReference type="ARBA" id="ARBA00022664"/>
    </source>
</evidence>
<dbReference type="STRING" id="69004.A0A182QEL4"/>
<evidence type="ECO:0000256" key="13">
    <source>
        <dbReference type="ARBA" id="ARBA00058627"/>
    </source>
</evidence>
<dbReference type="EMBL" id="AXCN02000573">
    <property type="status" value="NOT_ANNOTATED_CDS"/>
    <property type="molecule type" value="Genomic_DNA"/>
</dbReference>
<keyword evidence="6" id="KW-0507">mRNA processing</keyword>
<keyword evidence="11" id="KW-0464">Manganese</keyword>
<keyword evidence="12" id="KW-0539">Nucleus</keyword>
<keyword evidence="8" id="KW-0378">Hydrolase</keyword>
<keyword evidence="9" id="KW-0862">Zinc</keyword>
<feature type="compositionally biased region" description="Polar residues" evidence="14">
    <location>
        <begin position="483"/>
        <end position="519"/>
    </location>
</feature>
<evidence type="ECO:0000256" key="12">
    <source>
        <dbReference type="ARBA" id="ARBA00023242"/>
    </source>
</evidence>
<feature type="compositionally biased region" description="Polar residues" evidence="14">
    <location>
        <begin position="529"/>
        <end position="547"/>
    </location>
</feature>
<comment type="cofactor">
    <cofactor evidence="3">
        <name>Fe(2+)</name>
        <dbReference type="ChEBI" id="CHEBI:29033"/>
    </cofactor>
</comment>
<dbReference type="InterPro" id="IPR041816">
    <property type="entry name" value="Dbr1_N"/>
</dbReference>
<evidence type="ECO:0000256" key="2">
    <source>
        <dbReference type="ARBA" id="ARBA00001947"/>
    </source>
</evidence>
<reference evidence="17" key="1">
    <citation type="submission" date="2014-01" db="EMBL/GenBank/DDBJ databases">
        <title>The Genome Sequence of Anopheles farauti FAR1 (V2).</title>
        <authorList>
            <consortium name="The Broad Institute Genomics Platform"/>
            <person name="Neafsey D.E."/>
            <person name="Besansky N."/>
            <person name="Howell P."/>
            <person name="Walton C."/>
            <person name="Young S.K."/>
            <person name="Zeng Q."/>
            <person name="Gargeya S."/>
            <person name="Fitzgerald M."/>
            <person name="Haas B."/>
            <person name="Abouelleil A."/>
            <person name="Allen A.W."/>
            <person name="Alvarado L."/>
            <person name="Arachchi H.M."/>
            <person name="Berlin A.M."/>
            <person name="Chapman S.B."/>
            <person name="Gainer-Dewar J."/>
            <person name="Goldberg J."/>
            <person name="Griggs A."/>
            <person name="Gujja S."/>
            <person name="Hansen M."/>
            <person name="Howarth C."/>
            <person name="Imamovic A."/>
            <person name="Ireland A."/>
            <person name="Larimer J."/>
            <person name="McCowan C."/>
            <person name="Murphy C."/>
            <person name="Pearson M."/>
            <person name="Poon T.W."/>
            <person name="Priest M."/>
            <person name="Roberts A."/>
            <person name="Saif S."/>
            <person name="Shea T."/>
            <person name="Sisk P."/>
            <person name="Sykes S."/>
            <person name="Wortman J."/>
            <person name="Nusbaum C."/>
            <person name="Birren B."/>
        </authorList>
    </citation>
    <scope>NUCLEOTIDE SEQUENCE [LARGE SCALE GENOMIC DNA]</scope>
    <source>
        <strain evidence="17">FAR1</strain>
    </source>
</reference>
<reference evidence="16" key="2">
    <citation type="submission" date="2020-05" db="UniProtKB">
        <authorList>
            <consortium name="EnsemblMetazoa"/>
        </authorList>
    </citation>
    <scope>IDENTIFICATION</scope>
    <source>
        <strain evidence="16">FAR1</strain>
    </source>
</reference>
<dbReference type="VEuPathDB" id="VectorBase:AFAF008579"/>
<keyword evidence="17" id="KW-1185">Reference proteome</keyword>
<dbReference type="InterPro" id="IPR029052">
    <property type="entry name" value="Metallo-depent_PP-like"/>
</dbReference>
<feature type="compositionally biased region" description="Polar residues" evidence="14">
    <location>
        <begin position="570"/>
        <end position="579"/>
    </location>
</feature>
<dbReference type="GO" id="GO:0000398">
    <property type="term" value="P:mRNA splicing, via spliceosome"/>
    <property type="evidence" value="ECO:0007669"/>
    <property type="project" value="TreeGrafter"/>
</dbReference>
<sequence>MKIAIEGCAHGELEKIYDLIGSIQEEQNITIDLLICCGDFQSTRNLQDLQCMAVPQKHLDMCSFYKYYSGEKQAPILTIFIGGNHEASNYLQELPYGGWVAPNIYYLGYAGVVECNGIRIGGISGIYKGHDFLKGRFEFPPYDEAAKRSVYHQRQIDVFRLKQLSPQTVDIMLSHDWPRAITRHGNVQQLLRFKPAFREDIESNRLGSAPCEDLLHKLQPPYWFAAHLHCKFAAIVPHSETNENTTKFLALDKCLPKRRFLQILDMPTEGAEDNASRSVSLKYDLEWLTILNLTNHLISIRSTNGYMPGEGGNERFNFTPTEEEKANVLERFGNDLTIPDNFVRIAEPYQPAEEEGQGGYGRYDMRSVEQPKAYLNPQTTAFCDKLNIDDPLRLAMLMTGHKLNTSTYVDHGPIAVDGKEQAPTPVKLANADELDVGDDEEDDGLEQGIAVLQESPDKQTKLSLSGLLPQPKWRQQDSHDSDLSSTMNDSASLSTPNCSVLSLPTPQKTTDNVTPSSVSEPALTVDDLNLSSPKEQGENEVQSTTHDPPTGEEANEMDKPPVKKFKRRNQTMYTQNDSD</sequence>
<evidence type="ECO:0000313" key="17">
    <source>
        <dbReference type="Proteomes" id="UP000075886"/>
    </source>
</evidence>
<evidence type="ECO:0000313" key="16">
    <source>
        <dbReference type="EnsemblMetazoa" id="AFAF008579-PA"/>
    </source>
</evidence>
<dbReference type="SMART" id="SM01124">
    <property type="entry name" value="DBR1"/>
    <property type="match status" value="1"/>
</dbReference>
<evidence type="ECO:0000256" key="3">
    <source>
        <dbReference type="ARBA" id="ARBA00001954"/>
    </source>
</evidence>
<dbReference type="Pfam" id="PF05011">
    <property type="entry name" value="DBR1"/>
    <property type="match status" value="1"/>
</dbReference>
<evidence type="ECO:0000256" key="7">
    <source>
        <dbReference type="ARBA" id="ARBA00022723"/>
    </source>
</evidence>
<proteinExistence type="inferred from homology"/>
<evidence type="ECO:0000256" key="5">
    <source>
        <dbReference type="ARBA" id="ARBA00006045"/>
    </source>
</evidence>
<comment type="cofactor">
    <cofactor evidence="1">
        <name>Mn(2+)</name>
        <dbReference type="ChEBI" id="CHEBI:29035"/>
    </cofactor>
</comment>
<keyword evidence="7" id="KW-0479">Metal-binding</keyword>
<comment type="cofactor">
    <cofactor evidence="2">
        <name>Zn(2+)</name>
        <dbReference type="ChEBI" id="CHEBI:29105"/>
    </cofactor>
</comment>
<evidence type="ECO:0000259" key="15">
    <source>
        <dbReference type="SMART" id="SM01124"/>
    </source>
</evidence>
<evidence type="ECO:0000256" key="11">
    <source>
        <dbReference type="ARBA" id="ARBA00023211"/>
    </source>
</evidence>
<dbReference type="Gene3D" id="3.60.21.10">
    <property type="match status" value="1"/>
</dbReference>